<evidence type="ECO:0000313" key="2">
    <source>
        <dbReference type="EMBL" id="QTA92391.1"/>
    </source>
</evidence>
<dbReference type="KEGG" id="dmm:dnm_084700"/>
<keyword evidence="3" id="KW-1185">Reference proteome</keyword>
<feature type="transmembrane region" description="Helical" evidence="1">
    <location>
        <begin position="314"/>
        <end position="335"/>
    </location>
</feature>
<feature type="transmembrane region" description="Helical" evidence="1">
    <location>
        <begin position="142"/>
        <end position="167"/>
    </location>
</feature>
<reference evidence="2" key="1">
    <citation type="journal article" date="2021" name="Microb. Physiol.">
        <title>Proteogenomic Insights into the Physiology of Marine, Sulfate-Reducing, Filamentous Desulfonema limicola and Desulfonema magnum.</title>
        <authorList>
            <person name="Schnaars V."/>
            <person name="Wohlbrand L."/>
            <person name="Scheve S."/>
            <person name="Hinrichs C."/>
            <person name="Reinhardt R."/>
            <person name="Rabus R."/>
        </authorList>
    </citation>
    <scope>NUCLEOTIDE SEQUENCE</scope>
    <source>
        <strain evidence="2">4be13</strain>
    </source>
</reference>
<feature type="transmembrane region" description="Helical" evidence="1">
    <location>
        <begin position="248"/>
        <end position="268"/>
    </location>
</feature>
<evidence type="ECO:0000313" key="3">
    <source>
        <dbReference type="Proteomes" id="UP000663722"/>
    </source>
</evidence>
<dbReference type="AlphaFoldDB" id="A0A975BV85"/>
<feature type="transmembrane region" description="Helical" evidence="1">
    <location>
        <begin position="103"/>
        <end position="121"/>
    </location>
</feature>
<accession>A0A975BV85</accession>
<evidence type="ECO:0000256" key="1">
    <source>
        <dbReference type="SAM" id="Phobius"/>
    </source>
</evidence>
<organism evidence="2 3">
    <name type="scientific">Desulfonema magnum</name>
    <dbReference type="NCBI Taxonomy" id="45655"/>
    <lineage>
        <taxon>Bacteria</taxon>
        <taxon>Pseudomonadati</taxon>
        <taxon>Thermodesulfobacteriota</taxon>
        <taxon>Desulfobacteria</taxon>
        <taxon>Desulfobacterales</taxon>
        <taxon>Desulfococcaceae</taxon>
        <taxon>Desulfonema</taxon>
    </lineage>
</organism>
<keyword evidence="1" id="KW-0812">Transmembrane</keyword>
<feature type="transmembrane region" description="Helical" evidence="1">
    <location>
        <begin position="173"/>
        <end position="195"/>
    </location>
</feature>
<dbReference type="EMBL" id="CP061800">
    <property type="protein sequence ID" value="QTA92391.1"/>
    <property type="molecule type" value="Genomic_DNA"/>
</dbReference>
<protein>
    <submittedName>
        <fullName evidence="2">Uncharacterized protein</fullName>
    </submittedName>
</protein>
<feature type="transmembrane region" description="Helical" evidence="1">
    <location>
        <begin position="280"/>
        <end position="302"/>
    </location>
</feature>
<feature type="transmembrane region" description="Helical" evidence="1">
    <location>
        <begin position="12"/>
        <end position="30"/>
    </location>
</feature>
<feature type="transmembrane region" description="Helical" evidence="1">
    <location>
        <begin position="42"/>
        <end position="61"/>
    </location>
</feature>
<keyword evidence="1" id="KW-0472">Membrane</keyword>
<proteinExistence type="predicted"/>
<gene>
    <name evidence="2" type="ORF">dnm_084700</name>
</gene>
<name>A0A975BV85_9BACT</name>
<keyword evidence="1" id="KW-1133">Transmembrane helix</keyword>
<sequence length="352" mass="41286">MEIELRWKNCTWIMALLAWAVFAFAVLIWSWHLMGEVWHKSYFIPILGYYVFVSICQSHYFKATMTPNWEGLLRQWVSLSSAVFIFIIHGWIMRHIIGVPEKLIMAGQFIFIVLGFFFFGWDDFLFKGQLSKWIKHDSLKALFWYMIMWLVWYPLFAMDGGICSALGKFDGLTFNWLLGSFQWVIMMSMMIAITWNDFLETVSFPSNYVRGILLFAFCLIAGFIIAYLCYSGINIFAPDLKASEKWHHVLYMGTYPLIPMILFGVYSNHFNHIQDIKKKTLARTAFVVAMIVTGYLIFHYVIAPTNVFGEHHWVHHFDLAFNFTIAIMLLTHHWFNGRLGFVTVRMREPGTS</sequence>
<dbReference type="Proteomes" id="UP000663722">
    <property type="component" value="Chromosome"/>
</dbReference>
<feature type="transmembrane region" description="Helical" evidence="1">
    <location>
        <begin position="207"/>
        <end position="228"/>
    </location>
</feature>
<dbReference type="RefSeq" id="WP_207679773.1">
    <property type="nucleotide sequence ID" value="NZ_CP061800.1"/>
</dbReference>
<feature type="transmembrane region" description="Helical" evidence="1">
    <location>
        <begin position="73"/>
        <end position="97"/>
    </location>
</feature>